<organism evidence="14 15">
    <name type="scientific">Chara braunii</name>
    <name type="common">Braun's stonewort</name>
    <dbReference type="NCBI Taxonomy" id="69332"/>
    <lineage>
        <taxon>Eukaryota</taxon>
        <taxon>Viridiplantae</taxon>
        <taxon>Streptophyta</taxon>
        <taxon>Charophyceae</taxon>
        <taxon>Charales</taxon>
        <taxon>Characeae</taxon>
        <taxon>Chara</taxon>
    </lineage>
</organism>
<evidence type="ECO:0000256" key="4">
    <source>
        <dbReference type="ARBA" id="ARBA00022679"/>
    </source>
</evidence>
<gene>
    <name evidence="14" type="ORF">CBR_g70742</name>
</gene>
<dbReference type="EMBL" id="BFEA01000079">
    <property type="protein sequence ID" value="GBG66865.1"/>
    <property type="molecule type" value="Genomic_DNA"/>
</dbReference>
<evidence type="ECO:0000256" key="10">
    <source>
        <dbReference type="ARBA" id="ARBA00043038"/>
    </source>
</evidence>
<dbReference type="InterPro" id="IPR026590">
    <property type="entry name" value="Ssirtuin_cat_dom"/>
</dbReference>
<dbReference type="FunFam" id="3.40.50.1220:FF:000038">
    <property type="entry name" value="NAD-dependent protein deacetylase sirtuin-6 isoform X2"/>
    <property type="match status" value="1"/>
</dbReference>
<dbReference type="PROSITE" id="PS50305">
    <property type="entry name" value="SIRTUIN"/>
    <property type="match status" value="1"/>
</dbReference>
<name>A0A388K9Y1_CHABU</name>
<dbReference type="PANTHER" id="PTHR11085:SF1">
    <property type="entry name" value="NAD-DEPENDENT PROTEIN DEACETYLASE SIRTUIN-7"/>
    <property type="match status" value="1"/>
</dbReference>
<keyword evidence="7" id="KW-0520">NAD</keyword>
<evidence type="ECO:0000256" key="8">
    <source>
        <dbReference type="ARBA" id="ARBA00038170"/>
    </source>
</evidence>
<proteinExistence type="inferred from homology"/>
<dbReference type="Pfam" id="PF02146">
    <property type="entry name" value="SIR2"/>
    <property type="match status" value="2"/>
</dbReference>
<evidence type="ECO:0000256" key="2">
    <source>
        <dbReference type="ARBA" id="ARBA00012928"/>
    </source>
</evidence>
<comment type="cofactor">
    <cofactor evidence="1">
        <name>Zn(2+)</name>
        <dbReference type="ChEBI" id="CHEBI:29105"/>
    </cofactor>
</comment>
<evidence type="ECO:0000256" key="5">
    <source>
        <dbReference type="ARBA" id="ARBA00022723"/>
    </source>
</evidence>
<feature type="domain" description="Deacetylase sirtuin-type" evidence="13">
    <location>
        <begin position="28"/>
        <end position="331"/>
    </location>
</feature>
<evidence type="ECO:0000256" key="7">
    <source>
        <dbReference type="ARBA" id="ARBA00023027"/>
    </source>
</evidence>
<keyword evidence="4" id="KW-0808">Transferase</keyword>
<dbReference type="Gene3D" id="3.30.1600.10">
    <property type="entry name" value="SIR2/SIRT2 'Small Domain"/>
    <property type="match status" value="1"/>
</dbReference>
<dbReference type="SUPFAM" id="SSF52467">
    <property type="entry name" value="DHS-like NAD/FAD-binding domain"/>
    <property type="match status" value="1"/>
</dbReference>
<comment type="caution">
    <text evidence="14">The sequence shown here is derived from an EMBL/GenBank/DDBJ whole genome shotgun (WGS) entry which is preliminary data.</text>
</comment>
<evidence type="ECO:0000256" key="6">
    <source>
        <dbReference type="ARBA" id="ARBA00022833"/>
    </source>
</evidence>
<keyword evidence="5 11" id="KW-0479">Metal-binding</keyword>
<feature type="binding site" evidence="11">
    <location>
        <position position="141"/>
    </location>
    <ligand>
        <name>Zn(2+)</name>
        <dbReference type="ChEBI" id="CHEBI:29105"/>
    </ligand>
</feature>
<dbReference type="Proteomes" id="UP000265515">
    <property type="component" value="Unassembled WGS sequence"/>
</dbReference>
<feature type="binding site" evidence="11">
    <location>
        <position position="231"/>
    </location>
    <ligand>
        <name>Zn(2+)</name>
        <dbReference type="ChEBI" id="CHEBI:29105"/>
    </ligand>
</feature>
<dbReference type="Gene3D" id="3.40.50.1220">
    <property type="entry name" value="TPP-binding domain"/>
    <property type="match status" value="2"/>
</dbReference>
<reference evidence="14 15" key="1">
    <citation type="journal article" date="2018" name="Cell">
        <title>The Chara Genome: Secondary Complexity and Implications for Plant Terrestrialization.</title>
        <authorList>
            <person name="Nishiyama T."/>
            <person name="Sakayama H."/>
            <person name="Vries J.D."/>
            <person name="Buschmann H."/>
            <person name="Saint-Marcoux D."/>
            <person name="Ullrich K.K."/>
            <person name="Haas F.B."/>
            <person name="Vanderstraeten L."/>
            <person name="Becker D."/>
            <person name="Lang D."/>
            <person name="Vosolsobe S."/>
            <person name="Rombauts S."/>
            <person name="Wilhelmsson P.K.I."/>
            <person name="Janitza P."/>
            <person name="Kern R."/>
            <person name="Heyl A."/>
            <person name="Rumpler F."/>
            <person name="Villalobos L.I.A.C."/>
            <person name="Clay J.M."/>
            <person name="Skokan R."/>
            <person name="Toyoda A."/>
            <person name="Suzuki Y."/>
            <person name="Kagoshima H."/>
            <person name="Schijlen E."/>
            <person name="Tajeshwar N."/>
            <person name="Catarino B."/>
            <person name="Hetherington A.J."/>
            <person name="Saltykova A."/>
            <person name="Bonnot C."/>
            <person name="Breuninger H."/>
            <person name="Symeonidi A."/>
            <person name="Radhakrishnan G.V."/>
            <person name="Van Nieuwerburgh F."/>
            <person name="Deforce D."/>
            <person name="Chang C."/>
            <person name="Karol K.G."/>
            <person name="Hedrich R."/>
            <person name="Ulvskov P."/>
            <person name="Glockner G."/>
            <person name="Delwiche C.F."/>
            <person name="Petrasek J."/>
            <person name="Van de Peer Y."/>
            <person name="Friml J."/>
            <person name="Beilby M."/>
            <person name="Dolan L."/>
            <person name="Kohara Y."/>
            <person name="Sugano S."/>
            <person name="Fujiyama A."/>
            <person name="Delaux P.-M."/>
            <person name="Quint M."/>
            <person name="TheiBen G."/>
            <person name="Hagemann M."/>
            <person name="Harholt J."/>
            <person name="Dunand C."/>
            <person name="Zachgo S."/>
            <person name="Langdale J."/>
            <person name="Maumus F."/>
            <person name="Straeten D.V.D."/>
            <person name="Gould S.B."/>
            <person name="Rensing S.A."/>
        </authorList>
    </citation>
    <scope>NUCLEOTIDE SEQUENCE [LARGE SCALE GENOMIC DNA]</scope>
    <source>
        <strain evidence="14 15">S276</strain>
    </source>
</reference>
<evidence type="ECO:0000256" key="9">
    <source>
        <dbReference type="ARBA" id="ARBA00041832"/>
    </source>
</evidence>
<protein>
    <recommendedName>
        <fullName evidence="2">protein acetyllysine N-acetyltransferase</fullName>
        <ecNumber evidence="2">2.3.1.286</ecNumber>
    </recommendedName>
    <alternativeName>
        <fullName evidence="10">Regulatory protein SIR2 homolog 7</fullName>
    </alternativeName>
    <alternativeName>
        <fullName evidence="9">SIR2-like protein 7</fullName>
    </alternativeName>
</protein>
<evidence type="ECO:0000259" key="13">
    <source>
        <dbReference type="PROSITE" id="PS50305"/>
    </source>
</evidence>
<evidence type="ECO:0000256" key="3">
    <source>
        <dbReference type="ARBA" id="ARBA00022553"/>
    </source>
</evidence>
<feature type="active site" description="Proton acceptor" evidence="11">
    <location>
        <position position="133"/>
    </location>
</feature>
<evidence type="ECO:0000313" key="15">
    <source>
        <dbReference type="Proteomes" id="UP000265515"/>
    </source>
</evidence>
<feature type="compositionally biased region" description="Basic residues" evidence="12">
    <location>
        <begin position="180"/>
        <end position="194"/>
    </location>
</feature>
<dbReference type="PANTHER" id="PTHR11085">
    <property type="entry name" value="NAD-DEPENDENT PROTEIN DEACYLASE SIRTUIN-5, MITOCHONDRIAL-RELATED"/>
    <property type="match status" value="1"/>
</dbReference>
<dbReference type="InterPro" id="IPR029035">
    <property type="entry name" value="DHS-like_NAD/FAD-binding_dom"/>
</dbReference>
<dbReference type="Gramene" id="GBG66865">
    <property type="protein sequence ID" value="GBG66865"/>
    <property type="gene ID" value="CBR_g70742"/>
</dbReference>
<keyword evidence="3" id="KW-0597">Phosphoprotein</keyword>
<evidence type="ECO:0000313" key="14">
    <source>
        <dbReference type="EMBL" id="GBG66865.1"/>
    </source>
</evidence>
<evidence type="ECO:0000256" key="12">
    <source>
        <dbReference type="SAM" id="MobiDB-lite"/>
    </source>
</evidence>
<dbReference type="EC" id="2.3.1.286" evidence="2"/>
<evidence type="ECO:0000256" key="1">
    <source>
        <dbReference type="ARBA" id="ARBA00001947"/>
    </source>
</evidence>
<dbReference type="OrthoDB" id="424302at2759"/>
<accession>A0A388K9Y1</accession>
<comment type="similarity">
    <text evidence="8">Belongs to the sirtuin family. Class IV subfamily.</text>
</comment>
<keyword evidence="15" id="KW-1185">Reference proteome</keyword>
<feature type="compositionally biased region" description="Polar residues" evidence="12">
    <location>
        <begin position="426"/>
        <end position="436"/>
    </location>
</feature>
<feature type="binding site" evidence="11">
    <location>
        <position position="236"/>
    </location>
    <ligand>
        <name>Zn(2+)</name>
        <dbReference type="ChEBI" id="CHEBI:29105"/>
    </ligand>
</feature>
<feature type="binding site" evidence="11">
    <location>
        <position position="144"/>
    </location>
    <ligand>
        <name>Zn(2+)</name>
        <dbReference type="ChEBI" id="CHEBI:29105"/>
    </ligand>
</feature>
<feature type="region of interest" description="Disordered" evidence="12">
    <location>
        <begin position="176"/>
        <end position="200"/>
    </location>
</feature>
<dbReference type="STRING" id="69332.A0A388K9Y1"/>
<feature type="compositionally biased region" description="Polar residues" evidence="12">
    <location>
        <begin position="559"/>
        <end position="573"/>
    </location>
</feature>
<dbReference type="InterPro" id="IPR026591">
    <property type="entry name" value="Sirtuin_cat_small_dom_sf"/>
</dbReference>
<keyword evidence="6 11" id="KW-0862">Zinc</keyword>
<evidence type="ECO:0000256" key="11">
    <source>
        <dbReference type="PROSITE-ProRule" id="PRU00236"/>
    </source>
</evidence>
<feature type="region of interest" description="Disordered" evidence="12">
    <location>
        <begin position="530"/>
        <end position="636"/>
    </location>
</feature>
<dbReference type="AlphaFoldDB" id="A0A388K9Y1"/>
<dbReference type="GO" id="GO:0017136">
    <property type="term" value="F:histone deacetylase activity, NAD-dependent"/>
    <property type="evidence" value="ECO:0007669"/>
    <property type="project" value="TreeGrafter"/>
</dbReference>
<feature type="compositionally biased region" description="Basic residues" evidence="12">
    <location>
        <begin position="595"/>
        <end position="604"/>
    </location>
</feature>
<dbReference type="InterPro" id="IPR050134">
    <property type="entry name" value="NAD-dep_sirtuin_deacylases"/>
</dbReference>
<dbReference type="GO" id="GO:0005634">
    <property type="term" value="C:nucleus"/>
    <property type="evidence" value="ECO:0007669"/>
    <property type="project" value="TreeGrafter"/>
</dbReference>
<dbReference type="GO" id="GO:0046872">
    <property type="term" value="F:metal ion binding"/>
    <property type="evidence" value="ECO:0007669"/>
    <property type="project" value="UniProtKB-KW"/>
</dbReference>
<sequence>MRKSRRGGTGKGRGRMVHCGVKEVFEDEKVVRMKVKKLAQIVRTSKYTVVYTGAGISTAAGIPDFRGPSGVWTLRARGEQVSEPDFLKMKPTLTHWAVKTLLDKGFAHHVVSQNIDGLHRRSGLAADQISEIHGNAALETCINCGASYLRPFMVWGGLCSDSTLSSAAAAGALQATWTPTRRRGRAKGGRKQRQRSVVSSTVNDLNDNRFGLESVDGTMTGYSDHRTGRLCEQDGCGAELLNSVVMFGEPLPKEALDAAADHTAQADVALVLGSSLRVGPACDFPVQVSNRGGSMIIVNLQHTPLDRKAKLVIHARCDLVMCLLLEELGLPPVSEEFTVTSVPVTRKRSTRVCKCRPSIRALPLEAEDENGNPKEQPRSTTSSGSTPRRHSNLPHNDEEEPVRHQRGSISQNGGSEGQPSSSMSSDPTHGKSSGSFCDNREKEVTVRHWGEFISEPRLSSRSSDDECTVLQSGCRELLPGDLEESQGKLLPVDLSSDGECTLLQSGCREHLPGNLEERQSNLLPMDRVHDGDDLQAGYFTPTSDEYQPGKSDCRRNERWQGNTEVSCRGSQQLRPRESAKRGVQGNTEVSCRGSRLLRPRKSAKRGMYAEMGEDSVHYRDTTSGESDGESAESRDVSCEEETSCRMVDCGNDCSVSRDGYGELEAVCQDVGDEEVGDFRDEGQGQKSASVLFPAVESTEKLRLGEKQMGVAYTSSPNGVLRRSSASVVDGFHLVLAVRRKRSRREDSSGTLAGKR</sequence>
<dbReference type="GO" id="GO:0070403">
    <property type="term" value="F:NAD+ binding"/>
    <property type="evidence" value="ECO:0007669"/>
    <property type="project" value="InterPro"/>
</dbReference>
<dbReference type="InterPro" id="IPR003000">
    <property type="entry name" value="Sirtuin"/>
</dbReference>
<feature type="region of interest" description="Disordered" evidence="12">
    <location>
        <begin position="364"/>
        <end position="439"/>
    </location>
</feature>